<organism evidence="2 3">
    <name type="scientific">Hymenobacter humi</name>
    <dbReference type="NCBI Taxonomy" id="1411620"/>
    <lineage>
        <taxon>Bacteria</taxon>
        <taxon>Pseudomonadati</taxon>
        <taxon>Bacteroidota</taxon>
        <taxon>Cytophagia</taxon>
        <taxon>Cytophagales</taxon>
        <taxon>Hymenobacteraceae</taxon>
        <taxon>Hymenobacter</taxon>
    </lineage>
</organism>
<dbReference type="RefSeq" id="WP_380203641.1">
    <property type="nucleotide sequence ID" value="NZ_JBHTEK010000001.1"/>
</dbReference>
<feature type="region of interest" description="Disordered" evidence="1">
    <location>
        <begin position="317"/>
        <end position="366"/>
    </location>
</feature>
<feature type="region of interest" description="Disordered" evidence="1">
    <location>
        <begin position="240"/>
        <end position="304"/>
    </location>
</feature>
<feature type="compositionally biased region" description="Basic residues" evidence="1">
    <location>
        <begin position="324"/>
        <end position="333"/>
    </location>
</feature>
<gene>
    <name evidence="2" type="ORF">ACFQT0_14060</name>
</gene>
<feature type="region of interest" description="Disordered" evidence="1">
    <location>
        <begin position="103"/>
        <end position="156"/>
    </location>
</feature>
<evidence type="ECO:0000256" key="1">
    <source>
        <dbReference type="SAM" id="MobiDB-lite"/>
    </source>
</evidence>
<sequence length="392" mass="42120">MATSLYFYISARDNAGHSSRTDSYLVQWQDTAVADSQADMGMGVKVAPAYFRSQRQIIIDTEKLIAEKPRLAPATVADRANALGFDQQTLRLRYGKFMGEEVGGSMAPSAPPSPIAEDEDEAPTADHAGEKPGEADEHHEHDTPPATSAKASPTAESDALMEPYMHKHDDSETADFLEPAVKAKLRAVLNEMWAAELRLRTGQAQGRAALRVPRLAPAQASAAANPCLRQEGGLCAAAHARGHPAPDRRPGRGCRAPTPAERTGRHHPARGARRPALAGAECHHNPPRSHRCTGAGASRLGAGRRGAATAGRVFAGPACPARVGSRRPRRAPRLPRVPRPDRARPHRPAGGARSSPGSSTRSQPFGPALFPRVKPLAFWPLRLRTSPFIIFY</sequence>
<feature type="compositionally biased region" description="Basic residues" evidence="1">
    <location>
        <begin position="264"/>
        <end position="273"/>
    </location>
</feature>
<dbReference type="EMBL" id="JBHTEK010000001">
    <property type="protein sequence ID" value="MFC7668377.1"/>
    <property type="molecule type" value="Genomic_DNA"/>
</dbReference>
<feature type="compositionally biased region" description="Low complexity" evidence="1">
    <location>
        <begin position="348"/>
        <end position="362"/>
    </location>
</feature>
<accession>A0ABW2U7K6</accession>
<feature type="compositionally biased region" description="Low complexity" evidence="1">
    <location>
        <begin position="144"/>
        <end position="156"/>
    </location>
</feature>
<name>A0ABW2U7K6_9BACT</name>
<dbReference type="Proteomes" id="UP001596513">
    <property type="component" value="Unassembled WGS sequence"/>
</dbReference>
<evidence type="ECO:0000313" key="3">
    <source>
        <dbReference type="Proteomes" id="UP001596513"/>
    </source>
</evidence>
<evidence type="ECO:0000313" key="2">
    <source>
        <dbReference type="EMBL" id="MFC7668377.1"/>
    </source>
</evidence>
<feature type="compositionally biased region" description="Low complexity" evidence="1">
    <location>
        <begin position="294"/>
        <end position="304"/>
    </location>
</feature>
<reference evidence="3" key="1">
    <citation type="journal article" date="2019" name="Int. J. Syst. Evol. Microbiol.">
        <title>The Global Catalogue of Microorganisms (GCM) 10K type strain sequencing project: providing services to taxonomists for standard genome sequencing and annotation.</title>
        <authorList>
            <consortium name="The Broad Institute Genomics Platform"/>
            <consortium name="The Broad Institute Genome Sequencing Center for Infectious Disease"/>
            <person name="Wu L."/>
            <person name="Ma J."/>
        </authorList>
    </citation>
    <scope>NUCLEOTIDE SEQUENCE [LARGE SCALE GENOMIC DNA]</scope>
    <source>
        <strain evidence="3">JCM 19635</strain>
    </source>
</reference>
<proteinExistence type="predicted"/>
<feature type="compositionally biased region" description="Basic and acidic residues" evidence="1">
    <location>
        <begin position="127"/>
        <end position="143"/>
    </location>
</feature>
<comment type="caution">
    <text evidence="2">The sequence shown here is derived from an EMBL/GenBank/DDBJ whole genome shotgun (WGS) entry which is preliminary data.</text>
</comment>
<protein>
    <submittedName>
        <fullName evidence="2">Uncharacterized protein</fullName>
    </submittedName>
</protein>
<keyword evidence="3" id="KW-1185">Reference proteome</keyword>